<accession>A0A0A9TMZ0</accession>
<sequence length="43" mass="5260">MLFNQLPHIKIQFQVSIPYIRFTYCIPPHPYGLHMKILYNVWV</sequence>
<reference evidence="1" key="1">
    <citation type="submission" date="2014-09" db="EMBL/GenBank/DDBJ databases">
        <authorList>
            <person name="Magalhaes I.L.F."/>
            <person name="Oliveira U."/>
            <person name="Santos F.R."/>
            <person name="Vidigal T.H.D.A."/>
            <person name="Brescovit A.D."/>
            <person name="Santos A.J."/>
        </authorList>
    </citation>
    <scope>NUCLEOTIDE SEQUENCE</scope>
    <source>
        <tissue evidence="1">Shoot tissue taken approximately 20 cm above the soil surface</tissue>
    </source>
</reference>
<name>A0A0A9TMZ0_ARUDO</name>
<proteinExistence type="predicted"/>
<dbReference type="AlphaFoldDB" id="A0A0A9TMZ0"/>
<dbReference type="EMBL" id="GBRH01280040">
    <property type="protein sequence ID" value="JAD17855.1"/>
    <property type="molecule type" value="Transcribed_RNA"/>
</dbReference>
<organism evidence="1">
    <name type="scientific">Arundo donax</name>
    <name type="common">Giant reed</name>
    <name type="synonym">Donax arundinaceus</name>
    <dbReference type="NCBI Taxonomy" id="35708"/>
    <lineage>
        <taxon>Eukaryota</taxon>
        <taxon>Viridiplantae</taxon>
        <taxon>Streptophyta</taxon>
        <taxon>Embryophyta</taxon>
        <taxon>Tracheophyta</taxon>
        <taxon>Spermatophyta</taxon>
        <taxon>Magnoliopsida</taxon>
        <taxon>Liliopsida</taxon>
        <taxon>Poales</taxon>
        <taxon>Poaceae</taxon>
        <taxon>PACMAD clade</taxon>
        <taxon>Arundinoideae</taxon>
        <taxon>Arundineae</taxon>
        <taxon>Arundo</taxon>
    </lineage>
</organism>
<reference evidence="1" key="2">
    <citation type="journal article" date="2015" name="Data Brief">
        <title>Shoot transcriptome of the giant reed, Arundo donax.</title>
        <authorList>
            <person name="Barrero R.A."/>
            <person name="Guerrero F.D."/>
            <person name="Moolhuijzen P."/>
            <person name="Goolsby J.A."/>
            <person name="Tidwell J."/>
            <person name="Bellgard S.E."/>
            <person name="Bellgard M.I."/>
        </authorList>
    </citation>
    <scope>NUCLEOTIDE SEQUENCE</scope>
    <source>
        <tissue evidence="1">Shoot tissue taken approximately 20 cm above the soil surface</tissue>
    </source>
</reference>
<protein>
    <submittedName>
        <fullName evidence="1">Uncharacterized protein</fullName>
    </submittedName>
</protein>
<evidence type="ECO:0000313" key="1">
    <source>
        <dbReference type="EMBL" id="JAD17855.1"/>
    </source>
</evidence>